<organism evidence="8 9">
    <name type="scientific">Candidatus Woesebacteria bacterium RBG_13_36_22</name>
    <dbReference type="NCBI Taxonomy" id="1802478"/>
    <lineage>
        <taxon>Bacteria</taxon>
        <taxon>Candidatus Woeseibacteriota</taxon>
    </lineage>
</organism>
<evidence type="ECO:0000256" key="1">
    <source>
        <dbReference type="ARBA" id="ARBA00022679"/>
    </source>
</evidence>
<dbReference type="InterPro" id="IPR029044">
    <property type="entry name" value="Nucleotide-diphossugar_trans"/>
</dbReference>
<protein>
    <recommendedName>
        <fullName evidence="7">Nucleotidyl transferase domain-containing protein</fullName>
    </recommendedName>
</protein>
<comment type="catalytic activity">
    <reaction evidence="4">
        <text>alpha-D-glucosamine 1-phosphate + acetyl-CoA = N-acetyl-alpha-D-glucosamine 1-phosphate + CoA + H(+)</text>
        <dbReference type="Rhea" id="RHEA:13725"/>
        <dbReference type="ChEBI" id="CHEBI:15378"/>
        <dbReference type="ChEBI" id="CHEBI:57287"/>
        <dbReference type="ChEBI" id="CHEBI:57288"/>
        <dbReference type="ChEBI" id="CHEBI:57776"/>
        <dbReference type="ChEBI" id="CHEBI:58516"/>
        <dbReference type="EC" id="2.3.1.157"/>
    </reaction>
</comment>
<comment type="function">
    <text evidence="6">Catalyzes the last two sequential reactions in the de novo biosynthetic pathway for UDP-N-acetylglucosamine (UDP-GlcNAc). The C-terminal domain catalyzes the transfer of acetyl group from acetyl coenzyme A to glucosamine-1-phosphate (GlcN-1-P) to produce N-acetylglucosamine-1-phosphate (GlcNAc-1-P), which is converted into UDP-GlcNAc by the transfer of uridine 5-monophosphate (from uridine 5-triphosphate), a reaction catalyzed by the N-terminal domain.</text>
</comment>
<keyword evidence="3" id="KW-0012">Acyltransferase</keyword>
<dbReference type="PANTHER" id="PTHR43584">
    <property type="entry name" value="NUCLEOTIDYL TRANSFERASE"/>
    <property type="match status" value="1"/>
</dbReference>
<dbReference type="GO" id="GO:0019134">
    <property type="term" value="F:glucosamine-1-phosphate N-acetyltransferase activity"/>
    <property type="evidence" value="ECO:0007669"/>
    <property type="project" value="UniProtKB-EC"/>
</dbReference>
<dbReference type="EMBL" id="MGFQ01000013">
    <property type="protein sequence ID" value="OGM10417.1"/>
    <property type="molecule type" value="Genomic_DNA"/>
</dbReference>
<dbReference type="InterPro" id="IPR005835">
    <property type="entry name" value="NTP_transferase_dom"/>
</dbReference>
<gene>
    <name evidence="8" type="ORF">A2Z67_02950</name>
</gene>
<dbReference type="AlphaFoldDB" id="A0A1F7X5X1"/>
<keyword evidence="2" id="KW-0548">Nucleotidyltransferase</keyword>
<dbReference type="InterPro" id="IPR050065">
    <property type="entry name" value="GlmU-like"/>
</dbReference>
<evidence type="ECO:0000256" key="2">
    <source>
        <dbReference type="ARBA" id="ARBA00022695"/>
    </source>
</evidence>
<reference evidence="8 9" key="1">
    <citation type="journal article" date="2016" name="Nat. Commun.">
        <title>Thousands of microbial genomes shed light on interconnected biogeochemical processes in an aquifer system.</title>
        <authorList>
            <person name="Anantharaman K."/>
            <person name="Brown C.T."/>
            <person name="Hug L.A."/>
            <person name="Sharon I."/>
            <person name="Castelle C.J."/>
            <person name="Probst A.J."/>
            <person name="Thomas B.C."/>
            <person name="Singh A."/>
            <person name="Wilkins M.J."/>
            <person name="Karaoz U."/>
            <person name="Brodie E.L."/>
            <person name="Williams K.H."/>
            <person name="Hubbard S.S."/>
            <person name="Banfield J.F."/>
        </authorList>
    </citation>
    <scope>NUCLEOTIDE SEQUENCE [LARGE SCALE GENOMIC DNA]</scope>
</reference>
<evidence type="ECO:0000256" key="4">
    <source>
        <dbReference type="ARBA" id="ARBA00048247"/>
    </source>
</evidence>
<proteinExistence type="predicted"/>
<sequence length="251" mass="28095">MIIGIVLAAGKGTRFGKKSINKTTINFFEIPLVCYGTDLFIKTCDRVVVVVGNNSGDVIRSVGKNKKFIFAYQKKRLGTGHAVRVAVGEIIRRKWNPGKVCVGMGDHMMFYKPEIIADLARKINGKRSVISLITCEHKNPDSLAWGRIIRNEGGDVTAIIEQKYATKKQRKIKELNAGLYCFDFDFLKRALTKIKKASKSGEYYLTDIVKVASEVNKCIVAVKVPFKYVGIGINTQGELAESQKLFKRLNR</sequence>
<comment type="catalytic activity">
    <reaction evidence="5">
        <text>N-acetyl-alpha-D-glucosamine 1-phosphate + UTP + H(+) = UDP-N-acetyl-alpha-D-glucosamine + diphosphate</text>
        <dbReference type="Rhea" id="RHEA:13509"/>
        <dbReference type="ChEBI" id="CHEBI:15378"/>
        <dbReference type="ChEBI" id="CHEBI:33019"/>
        <dbReference type="ChEBI" id="CHEBI:46398"/>
        <dbReference type="ChEBI" id="CHEBI:57705"/>
        <dbReference type="ChEBI" id="CHEBI:57776"/>
        <dbReference type="EC" id="2.7.7.23"/>
    </reaction>
</comment>
<dbReference type="Pfam" id="PF00483">
    <property type="entry name" value="NTP_transferase"/>
    <property type="match status" value="1"/>
</dbReference>
<name>A0A1F7X5X1_9BACT</name>
<comment type="caution">
    <text evidence="8">The sequence shown here is derived from an EMBL/GenBank/DDBJ whole genome shotgun (WGS) entry which is preliminary data.</text>
</comment>
<evidence type="ECO:0000313" key="9">
    <source>
        <dbReference type="Proteomes" id="UP000176939"/>
    </source>
</evidence>
<accession>A0A1F7X5X1</accession>
<dbReference type="Gene3D" id="3.90.550.10">
    <property type="entry name" value="Spore Coat Polysaccharide Biosynthesis Protein SpsA, Chain A"/>
    <property type="match status" value="1"/>
</dbReference>
<keyword evidence="1" id="KW-0808">Transferase</keyword>
<evidence type="ECO:0000256" key="5">
    <source>
        <dbReference type="ARBA" id="ARBA00048493"/>
    </source>
</evidence>
<evidence type="ECO:0000259" key="7">
    <source>
        <dbReference type="Pfam" id="PF00483"/>
    </source>
</evidence>
<evidence type="ECO:0000256" key="6">
    <source>
        <dbReference type="ARBA" id="ARBA00049628"/>
    </source>
</evidence>
<feature type="domain" description="Nucleotidyl transferase" evidence="7">
    <location>
        <begin position="4"/>
        <end position="216"/>
    </location>
</feature>
<dbReference type="GO" id="GO:0003977">
    <property type="term" value="F:UDP-N-acetylglucosamine diphosphorylase activity"/>
    <property type="evidence" value="ECO:0007669"/>
    <property type="project" value="UniProtKB-EC"/>
</dbReference>
<dbReference type="SUPFAM" id="SSF53448">
    <property type="entry name" value="Nucleotide-diphospho-sugar transferases"/>
    <property type="match status" value="1"/>
</dbReference>
<evidence type="ECO:0000313" key="8">
    <source>
        <dbReference type="EMBL" id="OGM10417.1"/>
    </source>
</evidence>
<dbReference type="Proteomes" id="UP000176939">
    <property type="component" value="Unassembled WGS sequence"/>
</dbReference>
<evidence type="ECO:0000256" key="3">
    <source>
        <dbReference type="ARBA" id="ARBA00023315"/>
    </source>
</evidence>
<dbReference type="PANTHER" id="PTHR43584:SF3">
    <property type="entry name" value="BIFUNCTIONAL PROTEIN GLMU"/>
    <property type="match status" value="1"/>
</dbReference>